<dbReference type="RefSeq" id="WP_345192433.1">
    <property type="nucleotide sequence ID" value="NZ_BAABJJ010000036.1"/>
</dbReference>
<dbReference type="Gene3D" id="2.60.120.1620">
    <property type="match status" value="1"/>
</dbReference>
<comment type="caution">
    <text evidence="2">The sequence shown here is derived from an EMBL/GenBank/DDBJ whole genome shotgun (WGS) entry which is preliminary data.</text>
</comment>
<feature type="domain" description="Gylcosyl hydrolase 115 C-terminal" evidence="1">
    <location>
        <begin position="28"/>
        <end position="212"/>
    </location>
</feature>
<keyword evidence="3" id="KW-1185">Reference proteome</keyword>
<gene>
    <name evidence="2" type="ORF">GCM10023314_24590</name>
</gene>
<dbReference type="InterPro" id="IPR041437">
    <property type="entry name" value="GH115_C"/>
</dbReference>
<dbReference type="Pfam" id="PF17829">
    <property type="entry name" value="GH115_C"/>
    <property type="match status" value="1"/>
</dbReference>
<accession>A0ABP9GRG5</accession>
<proteinExistence type="predicted"/>
<protein>
    <recommendedName>
        <fullName evidence="1">Gylcosyl hydrolase 115 C-terminal domain-containing protein</fullName>
    </recommendedName>
</protein>
<evidence type="ECO:0000259" key="1">
    <source>
        <dbReference type="Pfam" id="PF17829"/>
    </source>
</evidence>
<name>A0ABP9GRG5_9FLAO</name>
<dbReference type="EMBL" id="BAABJJ010000036">
    <property type="protein sequence ID" value="GAA4950348.1"/>
    <property type="molecule type" value="Genomic_DNA"/>
</dbReference>
<sequence length="250" mass="28689">MCSIIFSTDINPQSSKLNKPIINGDVIFEEKNGFVSIEAEYFLNQYKTEIRQWYRTSKNELAKVGRDDDNIHCIGASNNAYIEILPDTLVTHSDKLVHGENFSNELGKLAILNYKVKFNNSGRYYVWVRAMSTGGEDNGIHVGLNNEWPKHGQRMQWCKGKNQLTWTSKQRTKEVHCGVPHAIYLDIDEPGIHDIQFSMREDGLEFDKFTLTQDINYVPSNENQEVFLAQGFLPNPFPSCKPQEVKGSYF</sequence>
<evidence type="ECO:0000313" key="3">
    <source>
        <dbReference type="Proteomes" id="UP001501302"/>
    </source>
</evidence>
<organism evidence="2 3">
    <name type="scientific">Algibacter agarivorans</name>
    <dbReference type="NCBI Taxonomy" id="1109741"/>
    <lineage>
        <taxon>Bacteria</taxon>
        <taxon>Pseudomonadati</taxon>
        <taxon>Bacteroidota</taxon>
        <taxon>Flavobacteriia</taxon>
        <taxon>Flavobacteriales</taxon>
        <taxon>Flavobacteriaceae</taxon>
        <taxon>Algibacter</taxon>
    </lineage>
</organism>
<dbReference type="Proteomes" id="UP001501302">
    <property type="component" value="Unassembled WGS sequence"/>
</dbReference>
<evidence type="ECO:0000313" key="2">
    <source>
        <dbReference type="EMBL" id="GAA4950348.1"/>
    </source>
</evidence>
<reference evidence="3" key="1">
    <citation type="journal article" date="2019" name="Int. J. Syst. Evol. Microbiol.">
        <title>The Global Catalogue of Microorganisms (GCM) 10K type strain sequencing project: providing services to taxonomists for standard genome sequencing and annotation.</title>
        <authorList>
            <consortium name="The Broad Institute Genomics Platform"/>
            <consortium name="The Broad Institute Genome Sequencing Center for Infectious Disease"/>
            <person name="Wu L."/>
            <person name="Ma J."/>
        </authorList>
    </citation>
    <scope>NUCLEOTIDE SEQUENCE [LARGE SCALE GENOMIC DNA]</scope>
    <source>
        <strain evidence="3">JCM 18285</strain>
    </source>
</reference>